<dbReference type="Pfam" id="PF13391">
    <property type="entry name" value="HNH_2"/>
    <property type="match status" value="1"/>
</dbReference>
<dbReference type="EMBL" id="SHOA02000019">
    <property type="protein sequence ID" value="TDH64713.1"/>
    <property type="molecule type" value="Genomic_DNA"/>
</dbReference>
<organism evidence="2 3">
    <name type="scientific">Bremia lactucae</name>
    <name type="common">Lettuce downy mildew</name>
    <dbReference type="NCBI Taxonomy" id="4779"/>
    <lineage>
        <taxon>Eukaryota</taxon>
        <taxon>Sar</taxon>
        <taxon>Stramenopiles</taxon>
        <taxon>Oomycota</taxon>
        <taxon>Peronosporomycetes</taxon>
        <taxon>Peronosporales</taxon>
        <taxon>Peronosporaceae</taxon>
        <taxon>Bremia</taxon>
    </lineage>
</organism>
<dbReference type="Proteomes" id="UP000294530">
    <property type="component" value="Unassembled WGS sequence"/>
</dbReference>
<evidence type="ECO:0000313" key="3">
    <source>
        <dbReference type="Proteomes" id="UP000294530"/>
    </source>
</evidence>
<dbReference type="AlphaFoldDB" id="A0A976FCY9"/>
<gene>
    <name evidence="2" type="ORF">CCR75_009760</name>
</gene>
<dbReference type="KEGG" id="blac:94353470"/>
<dbReference type="OrthoDB" id="151325at2759"/>
<evidence type="ECO:0000313" key="2">
    <source>
        <dbReference type="EMBL" id="TDH64713.1"/>
    </source>
</evidence>
<sequence>MLLDVAFPKSLVTAPHLFRRSNEDVADEFLKISDIDDVKNGIVLFKPLKYAFDHFHISFVRDNTGDFCLKLFDPNIRNTRLTDMVIDSSRNKKVLDATHI</sequence>
<protein>
    <recommendedName>
        <fullName evidence="1">HNH nuclease domain-containing protein</fullName>
    </recommendedName>
</protein>
<comment type="caution">
    <text evidence="2">The sequence shown here is derived from an EMBL/GenBank/DDBJ whole genome shotgun (WGS) entry which is preliminary data.</text>
</comment>
<proteinExistence type="predicted"/>
<dbReference type="GeneID" id="94353470"/>
<name>A0A976FCY9_BRELC</name>
<feature type="domain" description="HNH nuclease" evidence="1">
    <location>
        <begin position="8"/>
        <end position="60"/>
    </location>
</feature>
<reference evidence="2 3" key="1">
    <citation type="journal article" date="2021" name="Genome Biol.">
        <title>AFLAP: assembly-free linkage analysis pipeline using k-mers from genome sequencing data.</title>
        <authorList>
            <person name="Fletcher K."/>
            <person name="Zhang L."/>
            <person name="Gil J."/>
            <person name="Han R."/>
            <person name="Cavanaugh K."/>
            <person name="Michelmore R."/>
        </authorList>
    </citation>
    <scope>NUCLEOTIDE SEQUENCE [LARGE SCALE GENOMIC DNA]</scope>
    <source>
        <strain evidence="2 3">SF5</strain>
    </source>
</reference>
<dbReference type="RefSeq" id="XP_067814212.1">
    <property type="nucleotide sequence ID" value="XM_067967799.1"/>
</dbReference>
<dbReference type="InterPro" id="IPR003615">
    <property type="entry name" value="HNH_nuc"/>
</dbReference>
<evidence type="ECO:0000259" key="1">
    <source>
        <dbReference type="Pfam" id="PF13391"/>
    </source>
</evidence>
<accession>A0A976FCY9</accession>
<keyword evidence="3" id="KW-1185">Reference proteome</keyword>